<geneLocation type="plasmid" evidence="3">
    <name>pnfsy08</name>
</geneLocation>
<proteinExistence type="predicted"/>
<evidence type="ECO:0000313" key="1">
    <source>
        <dbReference type="EMBL" id="AUB44107.1"/>
    </source>
</evidence>
<dbReference type="EMBL" id="CP024793">
    <property type="protein sequence ID" value="AUB44107.1"/>
    <property type="molecule type" value="Genomic_DNA"/>
</dbReference>
<evidence type="ECO:0000313" key="2">
    <source>
        <dbReference type="EMBL" id="AUB45002.1"/>
    </source>
</evidence>
<dbReference type="EMBL" id="CP024793">
    <property type="protein sequence ID" value="AUB45002.1"/>
    <property type="molecule type" value="Genomic_DNA"/>
</dbReference>
<keyword evidence="3" id="KW-1185">Reference proteome</keyword>
<organism evidence="2 3">
    <name type="scientific">Nostoc flagelliforme CCNUN1</name>
    <dbReference type="NCBI Taxonomy" id="2038116"/>
    <lineage>
        <taxon>Bacteria</taxon>
        <taxon>Bacillati</taxon>
        <taxon>Cyanobacteriota</taxon>
        <taxon>Cyanophyceae</taxon>
        <taxon>Nostocales</taxon>
        <taxon>Nostocaceae</taxon>
        <taxon>Nostoc</taxon>
    </lineage>
</organism>
<reference evidence="2 3" key="1">
    <citation type="submission" date="2017-11" db="EMBL/GenBank/DDBJ databases">
        <title>Complete genome of a free-living desiccation-tolerant cyanobacterium and its photosynthetic adaptation to extreme terrestrial habitat.</title>
        <authorList>
            <person name="Shang J."/>
        </authorList>
    </citation>
    <scope>NUCLEOTIDE SEQUENCE [LARGE SCALE GENOMIC DNA]</scope>
    <source>
        <strain evidence="2 3">CCNUN1</strain>
        <plasmid evidence="2">pNFSY08</plasmid>
        <plasmid evidence="3">pnfsy08</plasmid>
    </source>
</reference>
<dbReference type="KEGG" id="nfl:COO91_10325"/>
<keyword evidence="2" id="KW-0614">Plasmid</keyword>
<gene>
    <name evidence="1" type="ORF">COO91_10325</name>
    <name evidence="2" type="ORF">COO91_11259</name>
</gene>
<sequence>MKFSTSINSSAKHKCLLELGLTYSDGIGDRYISLLSHISNDIPRFFEGDDDALF</sequence>
<dbReference type="AlphaFoldDB" id="A0A2K8TBG1"/>
<protein>
    <submittedName>
        <fullName evidence="2">Uncharacterized protein</fullName>
    </submittedName>
</protein>
<accession>A0A2K8TBG1</accession>
<evidence type="ECO:0000313" key="3">
    <source>
        <dbReference type="Proteomes" id="UP000232003"/>
    </source>
</evidence>
<dbReference type="Proteomes" id="UP000232003">
    <property type="component" value="Plasmid pNFSY08"/>
</dbReference>
<dbReference type="KEGG" id="nfl:COO91_11259"/>
<name>A0A2K8TBG1_9NOSO</name>
<geneLocation type="plasmid" evidence="2">
    <name>pNFSY08</name>
</geneLocation>